<accession>A0A1H1QFN8</accession>
<evidence type="ECO:0000313" key="2">
    <source>
        <dbReference type="EMBL" id="SDS22226.1"/>
    </source>
</evidence>
<proteinExistence type="predicted"/>
<sequence length="213" mass="24354">MNVLNVPYVATALYNNSPDALSGIFSSIEPDKIANEPWPGTDIRPEVTFKMAYGDDALFLKFDVKEKHFRAVHKQINDAVYEDSCVEFFIGFEEEGAYYNFEFNALGTPLVGYGKGKERIWVDPSIVSTIKRTGLINVAEGDVLPHQWDLTVVIPFKVFHNHHITTLQDLKAWGNFYKCGDELAEQHFLCWNNIIADEPNFHLPQYFGELNFN</sequence>
<keyword evidence="3" id="KW-1185">Reference proteome</keyword>
<protein>
    <submittedName>
        <fullName evidence="2">Carbohydrate-binding family 9</fullName>
    </submittedName>
</protein>
<dbReference type="GO" id="GO:0016052">
    <property type="term" value="P:carbohydrate catabolic process"/>
    <property type="evidence" value="ECO:0007669"/>
    <property type="project" value="InterPro"/>
</dbReference>
<dbReference type="Pfam" id="PF16011">
    <property type="entry name" value="CBM9_2"/>
    <property type="match status" value="1"/>
</dbReference>
<dbReference type="GO" id="GO:0004553">
    <property type="term" value="F:hydrolase activity, hydrolyzing O-glycosyl compounds"/>
    <property type="evidence" value="ECO:0007669"/>
    <property type="project" value="InterPro"/>
</dbReference>
<feature type="domain" description="Carbohydrate-binding" evidence="1">
    <location>
        <begin position="29"/>
        <end position="212"/>
    </location>
</feature>
<dbReference type="EMBL" id="LT629740">
    <property type="protein sequence ID" value="SDS22226.1"/>
    <property type="molecule type" value="Genomic_DNA"/>
</dbReference>
<dbReference type="AlphaFoldDB" id="A0A1H1QFN8"/>
<dbReference type="OrthoDB" id="9801646at2"/>
<gene>
    <name evidence="2" type="ORF">SAMN05216490_0762</name>
</gene>
<dbReference type="GO" id="GO:0030246">
    <property type="term" value="F:carbohydrate binding"/>
    <property type="evidence" value="ECO:0007669"/>
    <property type="project" value="InterPro"/>
</dbReference>
<dbReference type="RefSeq" id="WP_091369484.1">
    <property type="nucleotide sequence ID" value="NZ_LT629740.1"/>
</dbReference>
<dbReference type="Gene3D" id="2.60.40.1190">
    <property type="match status" value="1"/>
</dbReference>
<organism evidence="2 3">
    <name type="scientific">Mucilaginibacter mallensis</name>
    <dbReference type="NCBI Taxonomy" id="652787"/>
    <lineage>
        <taxon>Bacteria</taxon>
        <taxon>Pseudomonadati</taxon>
        <taxon>Bacteroidota</taxon>
        <taxon>Sphingobacteriia</taxon>
        <taxon>Sphingobacteriales</taxon>
        <taxon>Sphingobacteriaceae</taxon>
        <taxon>Mucilaginibacter</taxon>
    </lineage>
</organism>
<evidence type="ECO:0000313" key="3">
    <source>
        <dbReference type="Proteomes" id="UP000199679"/>
    </source>
</evidence>
<evidence type="ECO:0000259" key="1">
    <source>
        <dbReference type="Pfam" id="PF16011"/>
    </source>
</evidence>
<dbReference type="STRING" id="652787.SAMN05216490_0762"/>
<name>A0A1H1QFN8_MUCMA</name>
<reference evidence="2" key="1">
    <citation type="submission" date="2016-10" db="EMBL/GenBank/DDBJ databases">
        <authorList>
            <person name="de Groot N.N."/>
        </authorList>
    </citation>
    <scope>NUCLEOTIDE SEQUENCE [LARGE SCALE GENOMIC DNA]</scope>
    <source>
        <strain evidence="2">MP1X4</strain>
    </source>
</reference>
<dbReference type="Proteomes" id="UP000199679">
    <property type="component" value="Chromosome I"/>
</dbReference>
<dbReference type="InterPro" id="IPR010502">
    <property type="entry name" value="Carb-bd_dom_fam9"/>
</dbReference>
<dbReference type="CDD" id="cd09620">
    <property type="entry name" value="CBM9_like_3"/>
    <property type="match status" value="1"/>
</dbReference>
<dbReference type="SUPFAM" id="SSF49344">
    <property type="entry name" value="CBD9-like"/>
    <property type="match status" value="1"/>
</dbReference>